<dbReference type="EMBL" id="AP022870">
    <property type="protein sequence ID" value="BCB76567.1"/>
    <property type="molecule type" value="Genomic_DNA"/>
</dbReference>
<evidence type="ECO:0000313" key="2">
    <source>
        <dbReference type="Proteomes" id="UP000502508"/>
    </source>
</evidence>
<reference evidence="1 2" key="2">
    <citation type="submission" date="2020-03" db="EMBL/GenBank/DDBJ databases">
        <authorList>
            <person name="Ichikawa N."/>
            <person name="Kimura A."/>
            <person name="Kitahashi Y."/>
            <person name="Uohara A."/>
        </authorList>
    </citation>
    <scope>NUCLEOTIDE SEQUENCE [LARGE SCALE GENOMIC DNA]</scope>
    <source>
        <strain evidence="1 2">NBRC 107702</strain>
    </source>
</reference>
<reference evidence="1 2" key="1">
    <citation type="submission" date="2020-03" db="EMBL/GenBank/DDBJ databases">
        <title>Whole genome shotgun sequence of Phytohabitans flavus NBRC 107702.</title>
        <authorList>
            <person name="Komaki H."/>
            <person name="Tamura T."/>
        </authorList>
    </citation>
    <scope>NUCLEOTIDE SEQUENCE [LARGE SCALE GENOMIC DNA]</scope>
    <source>
        <strain evidence="1 2">NBRC 107702</strain>
    </source>
</reference>
<evidence type="ECO:0000313" key="1">
    <source>
        <dbReference type="EMBL" id="BCB76567.1"/>
    </source>
</evidence>
<protein>
    <recommendedName>
        <fullName evidence="3">HD domain-containing protein</fullName>
    </recommendedName>
</protein>
<proteinExistence type="predicted"/>
<dbReference type="Gene3D" id="1.10.3210.10">
    <property type="entry name" value="Hypothetical protein af1432"/>
    <property type="match status" value="1"/>
</dbReference>
<name>A0A6F8XRZ3_9ACTN</name>
<gene>
    <name evidence="1" type="ORF">Pflav_029770</name>
</gene>
<dbReference type="KEGG" id="pfla:Pflav_029770"/>
<evidence type="ECO:0008006" key="3">
    <source>
        <dbReference type="Google" id="ProtNLM"/>
    </source>
</evidence>
<dbReference type="RefSeq" id="WP_197938469.1">
    <property type="nucleotide sequence ID" value="NZ_AP022870.1"/>
</dbReference>
<keyword evidence="2" id="KW-1185">Reference proteome</keyword>
<sequence length="189" mass="20997">MPTVSFTRMADGTKEDYDLLEPYAAEFCAGLPDRILAAVRELDGPAGGFLLTRYEHSLQTATRALHDGRDHEYVVMSLVHDIGDNLAPHTHSEMIGAVLRPFVRPELVWIARHHGLFQTYYYAHFRGRTATRGTPTGTTSGLTPACPGATATTRRASTRSIRRCRSRRSSRWCTRCSASRATCSSDPIQ</sequence>
<dbReference type="Proteomes" id="UP000502508">
    <property type="component" value="Chromosome"/>
</dbReference>
<organism evidence="1 2">
    <name type="scientific">Phytohabitans flavus</name>
    <dbReference type="NCBI Taxonomy" id="1076124"/>
    <lineage>
        <taxon>Bacteria</taxon>
        <taxon>Bacillati</taxon>
        <taxon>Actinomycetota</taxon>
        <taxon>Actinomycetes</taxon>
        <taxon>Micromonosporales</taxon>
        <taxon>Micromonosporaceae</taxon>
    </lineage>
</organism>
<dbReference type="AlphaFoldDB" id="A0A6F8XRZ3"/>
<dbReference type="SUPFAM" id="SSF109604">
    <property type="entry name" value="HD-domain/PDEase-like"/>
    <property type="match status" value="1"/>
</dbReference>
<accession>A0A6F8XRZ3</accession>